<dbReference type="AlphaFoldDB" id="A0A177YE98"/>
<sequence>MATIRVTVNMPENPQGAWDKASALNRFDEWMTIHGGWCSPPPATIEKGTEVESLVKVKGFRNTIKWTFTEYKEPELIEMSGRGKGGIKIAMTIHVRENHEGGSILTLDAYFGGGVLFGPVGKVVAKALDTDVKQSVDNLAALDT</sequence>
<evidence type="ECO:0000313" key="2">
    <source>
        <dbReference type="Proteomes" id="UP000077519"/>
    </source>
</evidence>
<dbReference type="Proteomes" id="UP000077519">
    <property type="component" value="Unassembled WGS sequence"/>
</dbReference>
<dbReference type="Gene3D" id="3.30.530.20">
    <property type="match status" value="1"/>
</dbReference>
<comment type="caution">
    <text evidence="1">The sequence shown here is derived from an EMBL/GenBank/DDBJ whole genome shotgun (WGS) entry which is preliminary data.</text>
</comment>
<dbReference type="Pfam" id="PF10604">
    <property type="entry name" value="Polyketide_cyc2"/>
    <property type="match status" value="1"/>
</dbReference>
<organism evidence="1 2">
    <name type="scientific">Rhodococcoides kyotonense</name>
    <dbReference type="NCBI Taxonomy" id="398843"/>
    <lineage>
        <taxon>Bacteria</taxon>
        <taxon>Bacillati</taxon>
        <taxon>Actinomycetota</taxon>
        <taxon>Actinomycetes</taxon>
        <taxon>Mycobacteriales</taxon>
        <taxon>Nocardiaceae</taxon>
        <taxon>Rhodococcoides</taxon>
    </lineage>
</organism>
<name>A0A177YE98_9NOCA</name>
<protein>
    <submittedName>
        <fullName evidence="1">Polyketide cyclase / dehydrase and lipid transport</fullName>
    </submittedName>
</protein>
<dbReference type="InterPro" id="IPR019587">
    <property type="entry name" value="Polyketide_cyclase/dehydratase"/>
</dbReference>
<dbReference type="SUPFAM" id="SSF55961">
    <property type="entry name" value="Bet v1-like"/>
    <property type="match status" value="1"/>
</dbReference>
<keyword evidence="2" id="KW-1185">Reference proteome</keyword>
<proteinExistence type="predicted"/>
<dbReference type="EMBL" id="LVHI01000019">
    <property type="protein sequence ID" value="OAK53519.1"/>
    <property type="molecule type" value="Genomic_DNA"/>
</dbReference>
<accession>A0A177YE98</accession>
<dbReference type="RefSeq" id="WP_068427324.1">
    <property type="nucleotide sequence ID" value="NZ_LVHI01000019.1"/>
</dbReference>
<evidence type="ECO:0000313" key="1">
    <source>
        <dbReference type="EMBL" id="OAK53519.1"/>
    </source>
</evidence>
<gene>
    <name evidence="1" type="ORF">A3K89_23460</name>
</gene>
<reference evidence="1 2" key="1">
    <citation type="submission" date="2016-03" db="EMBL/GenBank/DDBJ databases">
        <title>Genome sequence of Rhodococcus kyotonensis KB10.</title>
        <authorList>
            <person name="Jeong H."/>
            <person name="Hong C.E."/>
            <person name="Jo S.H."/>
            <person name="Park J.M."/>
        </authorList>
    </citation>
    <scope>NUCLEOTIDE SEQUENCE [LARGE SCALE GENOMIC DNA]</scope>
    <source>
        <strain evidence="1 2">KB10</strain>
    </source>
</reference>
<dbReference type="InterPro" id="IPR023393">
    <property type="entry name" value="START-like_dom_sf"/>
</dbReference>